<dbReference type="Gene3D" id="3.40.630.30">
    <property type="match status" value="1"/>
</dbReference>
<comment type="caution">
    <text evidence="1">The sequence shown here is derived from an EMBL/GenBank/DDBJ whole genome shotgun (WGS) entry which is preliminary data.</text>
</comment>
<proteinExistence type="predicted"/>
<keyword evidence="2" id="KW-1185">Reference proteome</keyword>
<evidence type="ECO:0000313" key="2">
    <source>
        <dbReference type="Proteomes" id="UP000642993"/>
    </source>
</evidence>
<dbReference type="EMBL" id="JACYWE010000004">
    <property type="protein sequence ID" value="MBD8506569.1"/>
    <property type="molecule type" value="Genomic_DNA"/>
</dbReference>
<evidence type="ECO:0000313" key="1">
    <source>
        <dbReference type="EMBL" id="MBD8506569.1"/>
    </source>
</evidence>
<dbReference type="RefSeq" id="WP_192039028.1">
    <property type="nucleotide sequence ID" value="NZ_JACYWE010000004.1"/>
</dbReference>
<dbReference type="Proteomes" id="UP000642993">
    <property type="component" value="Unassembled WGS sequence"/>
</dbReference>
<name>A0A927PM89_9ACTN</name>
<sequence length="121" mass="13073">MEPVEINAGQWYLRALRHDERVNDSAALLAHGIADPAAYVARCSSDWASERRLTWAVCEPTTGEMLGEVIVEPVDPPLREGGAARLESWGLDGTEEAIATGRDSVLRFARGGLGVDVAQPM</sequence>
<reference evidence="1" key="1">
    <citation type="submission" date="2020-09" db="EMBL/GenBank/DDBJ databases">
        <title>Hoyosella lacisalsi sp. nov., a halotolerant actinobacterium isolated from soil of Lake Gudzhirganskoe.</title>
        <authorList>
            <person name="Yang Q."/>
            <person name="Guo P.Y."/>
            <person name="Liu S.W."/>
            <person name="Li F.N."/>
            <person name="Sun C.H."/>
        </authorList>
    </citation>
    <scope>NUCLEOTIDE SEQUENCE</scope>
    <source>
        <strain evidence="1">G463</strain>
    </source>
</reference>
<protein>
    <submittedName>
        <fullName evidence="1">Uncharacterized protein</fullName>
    </submittedName>
</protein>
<gene>
    <name evidence="1" type="ORF">HT102_08730</name>
</gene>
<organism evidence="1 2">
    <name type="scientific">Lolliginicoccus lacisalsi</name>
    <dbReference type="NCBI Taxonomy" id="2742202"/>
    <lineage>
        <taxon>Bacteria</taxon>
        <taxon>Bacillati</taxon>
        <taxon>Actinomycetota</taxon>
        <taxon>Actinomycetes</taxon>
        <taxon>Mycobacteriales</taxon>
        <taxon>Hoyosellaceae</taxon>
        <taxon>Lolliginicoccus</taxon>
    </lineage>
</organism>
<dbReference type="AlphaFoldDB" id="A0A927PM89"/>
<accession>A0A927PM89</accession>